<organism evidence="1 2">
    <name type="scientific">Eikenella corrodens ATCC 23834</name>
    <dbReference type="NCBI Taxonomy" id="546274"/>
    <lineage>
        <taxon>Bacteria</taxon>
        <taxon>Pseudomonadati</taxon>
        <taxon>Pseudomonadota</taxon>
        <taxon>Betaproteobacteria</taxon>
        <taxon>Neisseriales</taxon>
        <taxon>Neisseriaceae</taxon>
        <taxon>Eikenella</taxon>
    </lineage>
</organism>
<evidence type="ECO:0000313" key="2">
    <source>
        <dbReference type="Proteomes" id="UP000005837"/>
    </source>
</evidence>
<proteinExistence type="predicted"/>
<sequence>MNTEASIAASIECLHPAKPSPHHSSEQSAPLNAICYLIPNLRPNPANRLPENPSAGRKRLDGGFAFRRNRFSGSLIGCNF</sequence>
<dbReference type="HOGENOM" id="CLU_2584177_0_0_4"/>
<reference evidence="1 2" key="1">
    <citation type="submission" date="2009-01" db="EMBL/GenBank/DDBJ databases">
        <authorList>
            <person name="Fulton L."/>
            <person name="Clifton S."/>
            <person name="Chinwalla A.T."/>
            <person name="Mitreva M."/>
            <person name="Sodergren E."/>
            <person name="Weinstock G."/>
            <person name="Clifton S."/>
            <person name="Dooling D.J."/>
            <person name="Fulton B."/>
            <person name="Minx P."/>
            <person name="Pepin K.H."/>
            <person name="Johnson M."/>
            <person name="Bhonagiri V."/>
            <person name="Nash W.E."/>
            <person name="Mardis E.R."/>
            <person name="Wilson R.K."/>
        </authorList>
    </citation>
    <scope>NUCLEOTIDE SEQUENCE [LARGE SCALE GENOMIC DNA]</scope>
    <source>
        <strain evidence="1 2">ATCC 23834</strain>
    </source>
</reference>
<protein>
    <submittedName>
        <fullName evidence="1">Uncharacterized protein</fullName>
    </submittedName>
</protein>
<name>C0DU61_EIKCO</name>
<dbReference type="EMBL" id="ACEA01000017">
    <property type="protein sequence ID" value="EEG24259.1"/>
    <property type="molecule type" value="Genomic_DNA"/>
</dbReference>
<gene>
    <name evidence="1" type="ORF">EIKCOROL_00892</name>
</gene>
<evidence type="ECO:0000313" key="1">
    <source>
        <dbReference type="EMBL" id="EEG24259.1"/>
    </source>
</evidence>
<comment type="caution">
    <text evidence="1">The sequence shown here is derived from an EMBL/GenBank/DDBJ whole genome shotgun (WGS) entry which is preliminary data.</text>
</comment>
<dbReference type="Proteomes" id="UP000005837">
    <property type="component" value="Unassembled WGS sequence"/>
</dbReference>
<dbReference type="AlphaFoldDB" id="C0DU61"/>
<accession>C0DU61</accession>